<proteinExistence type="predicted"/>
<reference evidence="2 3" key="1">
    <citation type="submission" date="2019-04" db="EMBL/GenBank/DDBJ databases">
        <title>Geobacter oryzae sp. nov., ferric-reducing bacteria isolated from paddy soil.</title>
        <authorList>
            <person name="Xu Z."/>
            <person name="Masuda Y."/>
            <person name="Itoh H."/>
            <person name="Senoo K."/>
        </authorList>
    </citation>
    <scope>NUCLEOTIDE SEQUENCE [LARGE SCALE GENOMIC DNA]</scope>
    <source>
        <strain evidence="2 3">Red111</strain>
    </source>
</reference>
<keyword evidence="1" id="KW-0732">Signal</keyword>
<dbReference type="AlphaFoldDB" id="A0A4S1C9Y1"/>
<evidence type="ECO:0000313" key="3">
    <source>
        <dbReference type="Proteomes" id="UP000306416"/>
    </source>
</evidence>
<keyword evidence="3" id="KW-1185">Reference proteome</keyword>
<comment type="caution">
    <text evidence="2">The sequence shown here is derived from an EMBL/GenBank/DDBJ whole genome shotgun (WGS) entry which is preliminary data.</text>
</comment>
<sequence length="143" mass="15996">MRVKLFLLSMVAVGMMAASAFAASPDWFKLDENEDSSFFFDRSGVTPLREGVIQVRTRVVYSDQGRKDALKVLAELPDSTPLYETLYSYEINCAEREGHLLAATHLDKKGGTLRSTDLSAVTEWEEFPPDTRMGLVIVQACTR</sequence>
<dbReference type="Proteomes" id="UP000306416">
    <property type="component" value="Unassembled WGS sequence"/>
</dbReference>
<dbReference type="RefSeq" id="WP_135873062.1">
    <property type="nucleotide sequence ID" value="NZ_SRSC01000006.1"/>
</dbReference>
<protein>
    <submittedName>
        <fullName evidence="2">Uncharacterized protein</fullName>
    </submittedName>
</protein>
<feature type="chain" id="PRO_5020747496" evidence="1">
    <location>
        <begin position="23"/>
        <end position="143"/>
    </location>
</feature>
<dbReference type="EMBL" id="SRSC01000006">
    <property type="protein sequence ID" value="TGU70088.1"/>
    <property type="molecule type" value="Genomic_DNA"/>
</dbReference>
<evidence type="ECO:0000313" key="2">
    <source>
        <dbReference type="EMBL" id="TGU70088.1"/>
    </source>
</evidence>
<evidence type="ECO:0000256" key="1">
    <source>
        <dbReference type="SAM" id="SignalP"/>
    </source>
</evidence>
<feature type="signal peptide" evidence="1">
    <location>
        <begin position="1"/>
        <end position="22"/>
    </location>
</feature>
<organism evidence="2 3">
    <name type="scientific">Geomonas terrae</name>
    <dbReference type="NCBI Taxonomy" id="2562681"/>
    <lineage>
        <taxon>Bacteria</taxon>
        <taxon>Pseudomonadati</taxon>
        <taxon>Thermodesulfobacteriota</taxon>
        <taxon>Desulfuromonadia</taxon>
        <taxon>Geobacterales</taxon>
        <taxon>Geobacteraceae</taxon>
        <taxon>Geomonas</taxon>
    </lineage>
</organism>
<name>A0A4S1C9Y1_9BACT</name>
<gene>
    <name evidence="2" type="ORF">E4633_20005</name>
</gene>
<accession>A0A4S1C9Y1</accession>